<dbReference type="AlphaFoldDB" id="A0A2K2DS37"/>
<dbReference type="InParanoid" id="A0A2K2DS37"/>
<reference evidence="1" key="2">
    <citation type="submission" date="2017-06" db="EMBL/GenBank/DDBJ databases">
        <title>WGS assembly of Brachypodium distachyon.</title>
        <authorList>
            <consortium name="The International Brachypodium Initiative"/>
            <person name="Lucas S."/>
            <person name="Harmon-Smith M."/>
            <person name="Lail K."/>
            <person name="Tice H."/>
            <person name="Grimwood J."/>
            <person name="Bruce D."/>
            <person name="Barry K."/>
            <person name="Shu S."/>
            <person name="Lindquist E."/>
            <person name="Wang M."/>
            <person name="Pitluck S."/>
            <person name="Vogel J.P."/>
            <person name="Garvin D.F."/>
            <person name="Mockler T.C."/>
            <person name="Schmutz J."/>
            <person name="Rokhsar D."/>
            <person name="Bevan M.W."/>
        </authorList>
    </citation>
    <scope>NUCLEOTIDE SEQUENCE</scope>
    <source>
        <strain evidence="1">Bd21</strain>
    </source>
</reference>
<keyword evidence="3" id="KW-1185">Reference proteome</keyword>
<reference evidence="1 2" key="1">
    <citation type="journal article" date="2010" name="Nature">
        <title>Genome sequencing and analysis of the model grass Brachypodium distachyon.</title>
        <authorList>
            <consortium name="International Brachypodium Initiative"/>
        </authorList>
    </citation>
    <scope>NUCLEOTIDE SEQUENCE [LARGE SCALE GENOMIC DNA]</scope>
    <source>
        <strain evidence="1 2">Bd21</strain>
    </source>
</reference>
<organism evidence="1">
    <name type="scientific">Brachypodium distachyon</name>
    <name type="common">Purple false brome</name>
    <name type="synonym">Trachynia distachya</name>
    <dbReference type="NCBI Taxonomy" id="15368"/>
    <lineage>
        <taxon>Eukaryota</taxon>
        <taxon>Viridiplantae</taxon>
        <taxon>Streptophyta</taxon>
        <taxon>Embryophyta</taxon>
        <taxon>Tracheophyta</taxon>
        <taxon>Spermatophyta</taxon>
        <taxon>Magnoliopsida</taxon>
        <taxon>Liliopsida</taxon>
        <taxon>Poales</taxon>
        <taxon>Poaceae</taxon>
        <taxon>BOP clade</taxon>
        <taxon>Pooideae</taxon>
        <taxon>Stipodae</taxon>
        <taxon>Brachypodieae</taxon>
        <taxon>Brachypodium</taxon>
    </lineage>
</organism>
<dbReference type="EMBL" id="CM000880">
    <property type="protein sequence ID" value="PNT77090.1"/>
    <property type="molecule type" value="Genomic_DNA"/>
</dbReference>
<evidence type="ECO:0000313" key="2">
    <source>
        <dbReference type="EnsemblPlants" id="PNT77090"/>
    </source>
</evidence>
<sequence>MRKLDGVQPWFRSDMVNRQILESYSDVRTSNFLQVPSSLLSGLRFSPREHNRRGVPLCFRDWRRASTLWPNRRYQCSSIHHIQTVSRVDCGSRSCGEDWRRRPCAEFGFCRME</sequence>
<name>A0A2K2DS37_BRADI</name>
<reference evidence="2" key="3">
    <citation type="submission" date="2018-08" db="UniProtKB">
        <authorList>
            <consortium name="EnsemblPlants"/>
        </authorList>
    </citation>
    <scope>IDENTIFICATION</scope>
    <source>
        <strain evidence="2">cv. Bd21</strain>
    </source>
</reference>
<evidence type="ECO:0000313" key="3">
    <source>
        <dbReference type="Proteomes" id="UP000008810"/>
    </source>
</evidence>
<gene>
    <name evidence="1" type="ORF">BRADI_1g57677v3</name>
</gene>
<accession>A0A2K2DS37</accession>
<dbReference type="EnsemblPlants" id="PNT77090">
    <property type="protein sequence ID" value="PNT77090"/>
    <property type="gene ID" value="BRADI_1g57677v3"/>
</dbReference>
<evidence type="ECO:0000313" key="1">
    <source>
        <dbReference type="EMBL" id="PNT77090.1"/>
    </source>
</evidence>
<dbReference type="Gramene" id="PNT77090">
    <property type="protein sequence ID" value="PNT77090"/>
    <property type="gene ID" value="BRADI_1g57677v3"/>
</dbReference>
<protein>
    <submittedName>
        <fullName evidence="1 2">Uncharacterized protein</fullName>
    </submittedName>
</protein>
<proteinExistence type="predicted"/>
<dbReference type="Proteomes" id="UP000008810">
    <property type="component" value="Chromosome 1"/>
</dbReference>